<dbReference type="GO" id="GO:0032259">
    <property type="term" value="P:methylation"/>
    <property type="evidence" value="ECO:0007669"/>
    <property type="project" value="UniProtKB-KW"/>
</dbReference>
<evidence type="ECO:0000256" key="4">
    <source>
        <dbReference type="SAM" id="MobiDB-lite"/>
    </source>
</evidence>
<dbReference type="GO" id="GO:0017183">
    <property type="term" value="P:protein histidyl modification to diphthamide"/>
    <property type="evidence" value="ECO:0007669"/>
    <property type="project" value="TreeGrafter"/>
</dbReference>
<evidence type="ECO:0000313" key="5">
    <source>
        <dbReference type="EMBL" id="KAJ9134807.1"/>
    </source>
</evidence>
<dbReference type="Proteomes" id="UP001174694">
    <property type="component" value="Unassembled WGS sequence"/>
</dbReference>
<dbReference type="InterPro" id="IPR052415">
    <property type="entry name" value="Diphthine_MTase"/>
</dbReference>
<evidence type="ECO:0000256" key="3">
    <source>
        <dbReference type="ARBA" id="ARBA00043952"/>
    </source>
</evidence>
<comment type="pathway">
    <text evidence="3">Protein modification.</text>
</comment>
<keyword evidence="1" id="KW-0853">WD repeat</keyword>
<dbReference type="GO" id="GO:0008168">
    <property type="term" value="F:methyltransferase activity"/>
    <property type="evidence" value="ECO:0007669"/>
    <property type="project" value="UniProtKB-KW"/>
</dbReference>
<dbReference type="SUPFAM" id="SSF50978">
    <property type="entry name" value="WD40 repeat-like"/>
    <property type="match status" value="1"/>
</dbReference>
<gene>
    <name evidence="5" type="ORF">NKR23_g9936</name>
</gene>
<dbReference type="GO" id="GO:0061685">
    <property type="term" value="F:diphthine methylesterase activity"/>
    <property type="evidence" value="ECO:0007669"/>
    <property type="project" value="TreeGrafter"/>
</dbReference>
<dbReference type="Gene3D" id="2.130.10.10">
    <property type="entry name" value="YVTN repeat-like/Quinoprotein amine dehydrogenase"/>
    <property type="match status" value="1"/>
</dbReference>
<reference evidence="5" key="1">
    <citation type="submission" date="2022-07" db="EMBL/GenBank/DDBJ databases">
        <title>Fungi with potential for degradation of polypropylene.</title>
        <authorList>
            <person name="Gostincar C."/>
        </authorList>
    </citation>
    <scope>NUCLEOTIDE SEQUENCE</scope>
    <source>
        <strain evidence="5">EXF-13308</strain>
    </source>
</reference>
<keyword evidence="5" id="KW-0489">Methyltransferase</keyword>
<proteinExistence type="predicted"/>
<accession>A0AA38RE99</accession>
<keyword evidence="6" id="KW-1185">Reference proteome</keyword>
<evidence type="ECO:0000313" key="6">
    <source>
        <dbReference type="Proteomes" id="UP001174694"/>
    </source>
</evidence>
<dbReference type="EMBL" id="JANBVO010000041">
    <property type="protein sequence ID" value="KAJ9134807.1"/>
    <property type="molecule type" value="Genomic_DNA"/>
</dbReference>
<protein>
    <submittedName>
        <fullName evidence="5">Diphthine methyltransferase</fullName>
    </submittedName>
</protein>
<dbReference type="InterPro" id="IPR036322">
    <property type="entry name" value="WD40_repeat_dom_sf"/>
</dbReference>
<dbReference type="PANTHER" id="PTHR46042">
    <property type="entry name" value="DIPHTHINE METHYLTRANSFERASE"/>
    <property type="match status" value="1"/>
</dbReference>
<evidence type="ECO:0000256" key="2">
    <source>
        <dbReference type="ARBA" id="ARBA00022737"/>
    </source>
</evidence>
<dbReference type="GO" id="GO:0005737">
    <property type="term" value="C:cytoplasm"/>
    <property type="evidence" value="ECO:0007669"/>
    <property type="project" value="TreeGrafter"/>
</dbReference>
<keyword evidence="5" id="KW-0808">Transferase</keyword>
<evidence type="ECO:0000256" key="1">
    <source>
        <dbReference type="ARBA" id="ARBA00022574"/>
    </source>
</evidence>
<dbReference type="PANTHER" id="PTHR46042:SF1">
    <property type="entry name" value="DIPHTHINE METHYLTRANSFERASE"/>
    <property type="match status" value="1"/>
</dbReference>
<keyword evidence="2" id="KW-0677">Repeat</keyword>
<comment type="caution">
    <text evidence="5">The sequence shown here is derived from an EMBL/GenBank/DDBJ whole genome shotgun (WGS) entry which is preliminary data.</text>
</comment>
<feature type="region of interest" description="Disordered" evidence="4">
    <location>
        <begin position="43"/>
        <end position="78"/>
    </location>
</feature>
<dbReference type="InterPro" id="IPR015943">
    <property type="entry name" value="WD40/YVTN_repeat-like_dom_sf"/>
</dbReference>
<dbReference type="AlphaFoldDB" id="A0AA38RE99"/>
<sequence>MALKDTIVSIQRLDLDLPPSCVEFCPAYPSYFLVGTYNLQREDSVPAGDVPEEDEEHVRDHQDTAQYQLPSAPRRPQSRNGSIILFEIAGGKAIPIQTVSQPSAILDLHFQPSCGSEDVCGVVSSTGTISLLRLSQPHSDDFASSTTTHPSLLLLASLRLPGVGEDVLFTSMAWHPTAANVLAATTSTGQVIMAKLRMHRDNCTFDAVPAASPLLTHTLEAWCVAFSIETKAAGQKEYFTLYSGGDDSTLRYVSGAVGDSVEEEHGERLPLELPYAAAKVDGHGAGVTAILPLSATTAAGARLVVTGSYDDIVRVYSIMPLGETYGMRNAKLVAELNLGGGVWRLRLIRELSINHEGTGRRGVTATILVSCMHAGARIVEVCADTGDSAECSIAVLGRFEEHKSMNYGSDFQPGPAENKALLCVSSSFYDKLLCLWNFSIPE</sequence>
<organism evidence="5 6">
    <name type="scientific">Pleurostoma richardsiae</name>
    <dbReference type="NCBI Taxonomy" id="41990"/>
    <lineage>
        <taxon>Eukaryota</taxon>
        <taxon>Fungi</taxon>
        <taxon>Dikarya</taxon>
        <taxon>Ascomycota</taxon>
        <taxon>Pezizomycotina</taxon>
        <taxon>Sordariomycetes</taxon>
        <taxon>Sordariomycetidae</taxon>
        <taxon>Calosphaeriales</taxon>
        <taxon>Pleurostomataceae</taxon>
        <taxon>Pleurostoma</taxon>
    </lineage>
</organism>
<name>A0AA38RE99_9PEZI</name>